<organism evidence="2 3">
    <name type="scientific">Janibacter alkaliphilus</name>
    <dbReference type="NCBI Taxonomy" id="1069963"/>
    <lineage>
        <taxon>Bacteria</taxon>
        <taxon>Bacillati</taxon>
        <taxon>Actinomycetota</taxon>
        <taxon>Actinomycetes</taxon>
        <taxon>Micrococcales</taxon>
        <taxon>Intrasporangiaceae</taxon>
        <taxon>Janibacter</taxon>
    </lineage>
</organism>
<dbReference type="AlphaFoldDB" id="A0A852X2V3"/>
<dbReference type="CDD" id="cd00077">
    <property type="entry name" value="HDc"/>
    <property type="match status" value="1"/>
</dbReference>
<dbReference type="Gene3D" id="1.10.3210.10">
    <property type="entry name" value="Hypothetical protein af1432"/>
    <property type="match status" value="1"/>
</dbReference>
<evidence type="ECO:0000313" key="2">
    <source>
        <dbReference type="EMBL" id="NYG37386.1"/>
    </source>
</evidence>
<feature type="transmembrane region" description="Helical" evidence="1">
    <location>
        <begin position="88"/>
        <end position="108"/>
    </location>
</feature>
<dbReference type="PANTHER" id="PTHR45228:SF4">
    <property type="entry name" value="LIPOPROTEIN"/>
    <property type="match status" value="1"/>
</dbReference>
<keyword evidence="1" id="KW-0812">Transmembrane</keyword>
<evidence type="ECO:0008006" key="4">
    <source>
        <dbReference type="Google" id="ProtNLM"/>
    </source>
</evidence>
<feature type="transmembrane region" description="Helical" evidence="1">
    <location>
        <begin position="156"/>
        <end position="176"/>
    </location>
</feature>
<proteinExistence type="predicted"/>
<dbReference type="InterPro" id="IPR052020">
    <property type="entry name" value="Cyclic_di-GMP/3'3'-cGAMP_PDE"/>
</dbReference>
<dbReference type="Proteomes" id="UP000592181">
    <property type="component" value="Unassembled WGS sequence"/>
</dbReference>
<dbReference type="EMBL" id="JACBZX010000001">
    <property type="protein sequence ID" value="NYG37386.1"/>
    <property type="molecule type" value="Genomic_DNA"/>
</dbReference>
<evidence type="ECO:0000256" key="1">
    <source>
        <dbReference type="SAM" id="Phobius"/>
    </source>
</evidence>
<dbReference type="InterPro" id="IPR003607">
    <property type="entry name" value="HD/PDEase_dom"/>
</dbReference>
<reference evidence="2 3" key="1">
    <citation type="submission" date="2020-07" db="EMBL/GenBank/DDBJ databases">
        <title>Sequencing the genomes of 1000 actinobacteria strains.</title>
        <authorList>
            <person name="Klenk H.-P."/>
        </authorList>
    </citation>
    <scope>NUCLEOTIDE SEQUENCE [LARGE SCALE GENOMIC DNA]</scope>
    <source>
        <strain evidence="2 3">DSM 24723</strain>
    </source>
</reference>
<dbReference type="RefSeq" id="WP_179462754.1">
    <property type="nucleotide sequence ID" value="NZ_JACBZX010000001.1"/>
</dbReference>
<feature type="transmembrane region" description="Helical" evidence="1">
    <location>
        <begin position="188"/>
        <end position="209"/>
    </location>
</feature>
<feature type="transmembrane region" description="Helical" evidence="1">
    <location>
        <begin position="221"/>
        <end position="240"/>
    </location>
</feature>
<evidence type="ECO:0000313" key="3">
    <source>
        <dbReference type="Proteomes" id="UP000592181"/>
    </source>
</evidence>
<protein>
    <recommendedName>
        <fullName evidence="4">HD domain-containing protein</fullName>
    </recommendedName>
</protein>
<feature type="transmembrane region" description="Helical" evidence="1">
    <location>
        <begin position="120"/>
        <end position="144"/>
    </location>
</feature>
<dbReference type="Pfam" id="PF13487">
    <property type="entry name" value="HD_5"/>
    <property type="match status" value="1"/>
</dbReference>
<gene>
    <name evidence="2" type="ORF">BJY28_001855</name>
</gene>
<keyword evidence="3" id="KW-1185">Reference proteome</keyword>
<keyword evidence="1" id="KW-1133">Transmembrane helix</keyword>
<feature type="transmembrane region" description="Helical" evidence="1">
    <location>
        <begin position="36"/>
        <end position="52"/>
    </location>
</feature>
<comment type="caution">
    <text evidence="2">The sequence shown here is derived from an EMBL/GenBank/DDBJ whole genome shotgun (WGS) entry which is preliminary data.</text>
</comment>
<sequence>MSPTAGAAPRTAAGLLVFVLASLVGTGAVVTASPGAVLLAPTVPLAFLLIVVGEQLTVRVSGRLIAPVTTAAALGLVLSPIARDGEMLTTSTVVALVWVAMLVGALLAKVRGGPVVEGSMAARFLGLATTAVLAHAVPFGGSTIVDPGFAQDRHRIGTAVALLAVAATGGLVERLLEAVTAWWDERQPWRAVLAAESGVVAALSVATISSGPLIAMAYLEIGWLGLPLFLLPIGAVLYTVRRVAAIRLAQSQALEALSRLGETAGVSPPGHTHRVAQISTRVARELQLDEAAVRRVRRAALLHDVGLLGLPGEPLGGTVATLPDEDEQRVAAAEQRILRESGVLGDVVPIVEQVRTPFRRYRELGEAIPLASRIVRVASAWDDVTEGATSPRAREVALERMHLGLGYEYDPEVVDALAATLASRR</sequence>
<accession>A0A852X2V3</accession>
<feature type="transmembrane region" description="Helical" evidence="1">
    <location>
        <begin position="64"/>
        <end position="82"/>
    </location>
</feature>
<name>A0A852X2V3_9MICO</name>
<keyword evidence="1" id="KW-0472">Membrane</keyword>
<dbReference type="SUPFAM" id="SSF109604">
    <property type="entry name" value="HD-domain/PDEase-like"/>
    <property type="match status" value="1"/>
</dbReference>
<feature type="transmembrane region" description="Helical" evidence="1">
    <location>
        <begin position="12"/>
        <end position="30"/>
    </location>
</feature>
<dbReference type="PANTHER" id="PTHR45228">
    <property type="entry name" value="CYCLIC DI-GMP PHOSPHODIESTERASE TM_0186-RELATED"/>
    <property type="match status" value="1"/>
</dbReference>